<proteinExistence type="predicted"/>
<dbReference type="Gene3D" id="3.40.630.30">
    <property type="match status" value="1"/>
</dbReference>
<dbReference type="Proteomes" id="UP001571581">
    <property type="component" value="Unassembled WGS sequence"/>
</dbReference>
<gene>
    <name evidence="1" type="ORF">ACEG17_07705</name>
</gene>
<reference evidence="1 2" key="1">
    <citation type="submission" date="2024-07" db="EMBL/GenBank/DDBJ databases">
        <authorList>
            <person name="Li X.-J."/>
            <person name="Wang X."/>
        </authorList>
    </citation>
    <scope>NUCLEOTIDE SEQUENCE [LARGE SCALE GENOMIC DNA]</scope>
    <source>
        <strain evidence="1 2">DSM 23441</strain>
    </source>
</reference>
<keyword evidence="2" id="KW-1185">Reference proteome</keyword>
<accession>A0ABV4S957</accession>
<dbReference type="RefSeq" id="WP_372583242.1">
    <property type="nucleotide sequence ID" value="NZ_JBGORW010000009.1"/>
</dbReference>
<dbReference type="InterPro" id="IPR016181">
    <property type="entry name" value="Acyl_CoA_acyltransferase"/>
</dbReference>
<name>A0ABV4S957_9FUSO</name>
<evidence type="ECO:0000313" key="2">
    <source>
        <dbReference type="Proteomes" id="UP001571581"/>
    </source>
</evidence>
<sequence length="192" mass="22413">MKIITLSEMLRYDTEENIKNKFLNSFKSLTNNDVEKFLHNKAIEIEKKSISTTHLLFDDKKLVGYLSLSNKSLILPKERIEKLSNSKRKRLLQSGQTLENGHLVVNSYLIGQLGKNYDLPKEIQVKGVDLLTLAFYLLLEVKKIMTARYVWLECKNSEKLIDFYKKFGFEKIDNFISKDGLVVMMMKLVRKN</sequence>
<dbReference type="EMBL" id="JBGORW010000009">
    <property type="protein sequence ID" value="MFA3800068.1"/>
    <property type="molecule type" value="Genomic_DNA"/>
</dbReference>
<evidence type="ECO:0000313" key="1">
    <source>
        <dbReference type="EMBL" id="MFA3800068.1"/>
    </source>
</evidence>
<comment type="caution">
    <text evidence="1">The sequence shown here is derived from an EMBL/GenBank/DDBJ whole genome shotgun (WGS) entry which is preliminary data.</text>
</comment>
<protein>
    <submittedName>
        <fullName evidence="1">GNAT family N-acetyltransferase</fullName>
    </submittedName>
</protein>
<dbReference type="SUPFAM" id="SSF55729">
    <property type="entry name" value="Acyl-CoA N-acyltransferases (Nat)"/>
    <property type="match status" value="1"/>
</dbReference>
<organism evidence="1 2">
    <name type="scientific">Leptotrichia hongkongensis</name>
    <dbReference type="NCBI Taxonomy" id="554406"/>
    <lineage>
        <taxon>Bacteria</taxon>
        <taxon>Fusobacteriati</taxon>
        <taxon>Fusobacteriota</taxon>
        <taxon>Fusobacteriia</taxon>
        <taxon>Fusobacteriales</taxon>
        <taxon>Leptotrichiaceae</taxon>
        <taxon>Leptotrichia</taxon>
    </lineage>
</organism>